<keyword evidence="1" id="KW-0732">Signal</keyword>
<dbReference type="Proteomes" id="UP000249417">
    <property type="component" value="Unassembled WGS sequence"/>
</dbReference>
<name>A0A2W5N077_9BACT</name>
<organism evidence="2 3">
    <name type="scientific">Micavibrio aeruginosavorus</name>
    <dbReference type="NCBI Taxonomy" id="349221"/>
    <lineage>
        <taxon>Bacteria</taxon>
        <taxon>Pseudomonadati</taxon>
        <taxon>Bdellovibrionota</taxon>
        <taxon>Bdellovibrionia</taxon>
        <taxon>Bdellovibrionales</taxon>
        <taxon>Pseudobdellovibrionaceae</taxon>
        <taxon>Micavibrio</taxon>
    </lineage>
</organism>
<evidence type="ECO:0000256" key="1">
    <source>
        <dbReference type="SAM" id="SignalP"/>
    </source>
</evidence>
<accession>A0A2W5N077</accession>
<reference evidence="2 3" key="1">
    <citation type="submission" date="2017-08" db="EMBL/GenBank/DDBJ databases">
        <title>Infants hospitalized years apart are colonized by the same room-sourced microbial strains.</title>
        <authorList>
            <person name="Brooks B."/>
            <person name="Olm M.R."/>
            <person name="Firek B.A."/>
            <person name="Baker R."/>
            <person name="Thomas B.C."/>
            <person name="Morowitz M.J."/>
            <person name="Banfield J.F."/>
        </authorList>
    </citation>
    <scope>NUCLEOTIDE SEQUENCE [LARGE SCALE GENOMIC DNA]</scope>
    <source>
        <strain evidence="2">S2_005_002_R2_29</strain>
    </source>
</reference>
<sequence length="258" mass="27331">MSKLSKKLAAAATAVSALALAPAAAEAAPAKQAFKLSADIGALARAEAGIKPAVIKQAPLNVRIPHAAADLTHQQHSGVIARNDKRYDIERVGPDAIRIDIPATTNPNLLLQAWVTRLEDKGLRVADSKIGKPVWTSNVQDRTANSVSTYRSITPAGLQDLASRKQAAEGVKFGNLQGREFNDAAVHYGWESGAKPVVSIILDTSAFGKATALQTVESDVKKISREATLEVAASAKADAAKIETAYHRQYPMPPSLGR</sequence>
<comment type="caution">
    <text evidence="2">The sequence shown here is derived from an EMBL/GenBank/DDBJ whole genome shotgun (WGS) entry which is preliminary data.</text>
</comment>
<feature type="chain" id="PRO_5015920770" evidence="1">
    <location>
        <begin position="28"/>
        <end position="258"/>
    </location>
</feature>
<gene>
    <name evidence="2" type="ORF">DI551_10375</name>
</gene>
<protein>
    <submittedName>
        <fullName evidence="2">Uncharacterized protein</fullName>
    </submittedName>
</protein>
<proteinExistence type="predicted"/>
<dbReference type="EMBL" id="QFQB01000099">
    <property type="protein sequence ID" value="PZQ44315.1"/>
    <property type="molecule type" value="Genomic_DNA"/>
</dbReference>
<dbReference type="AlphaFoldDB" id="A0A2W5N077"/>
<evidence type="ECO:0000313" key="2">
    <source>
        <dbReference type="EMBL" id="PZQ44315.1"/>
    </source>
</evidence>
<evidence type="ECO:0000313" key="3">
    <source>
        <dbReference type="Proteomes" id="UP000249417"/>
    </source>
</evidence>
<feature type="signal peptide" evidence="1">
    <location>
        <begin position="1"/>
        <end position="27"/>
    </location>
</feature>